<feature type="domain" description="SCP" evidence="2">
    <location>
        <begin position="89"/>
        <end position="206"/>
    </location>
</feature>
<feature type="compositionally biased region" description="Basic and acidic residues" evidence="1">
    <location>
        <begin position="61"/>
        <end position="71"/>
    </location>
</feature>
<evidence type="ECO:0000256" key="1">
    <source>
        <dbReference type="SAM" id="MobiDB-lite"/>
    </source>
</evidence>
<accession>W2D069</accession>
<dbReference type="Proteomes" id="UP000018874">
    <property type="component" value="Unassembled WGS sequence"/>
</dbReference>
<sequence>MWLLMRFPICFIDQELNNNTMKTLFIAAVLMLGALTSNCTKDVPPTPHPRENNKPGNQSHENNKPGRSPKVDKLMAQGLTEKEAMLYLLISEYRTSLGLPVLPLSKSLTEVARAHVKDSNANHPENQVNADGVKGNLHSWSAKGNWTPVIYTSDHKQAKGMWSKPSELTAYKGYGYEISVGGTGTLSPQMALNSWKGSPAHNSVILTSGDWNFLEVIGVGIDGDYAHVWFGKEADP</sequence>
<feature type="non-terminal residue" evidence="3">
    <location>
        <position position="236"/>
    </location>
</feature>
<comment type="caution">
    <text evidence="3">The sequence shown here is derived from an EMBL/GenBank/DDBJ whole genome shotgun (WGS) entry which is preliminary data.</text>
</comment>
<evidence type="ECO:0000313" key="4">
    <source>
        <dbReference type="Proteomes" id="UP000018874"/>
    </source>
</evidence>
<evidence type="ECO:0000313" key="3">
    <source>
        <dbReference type="EMBL" id="ETK12047.1"/>
    </source>
</evidence>
<dbReference type="InterPro" id="IPR035940">
    <property type="entry name" value="CAP_sf"/>
</dbReference>
<name>W2D069_9BACT</name>
<feature type="region of interest" description="Disordered" evidence="1">
    <location>
        <begin position="41"/>
        <end position="71"/>
    </location>
</feature>
<protein>
    <recommendedName>
        <fullName evidence="2">SCP domain-containing protein</fullName>
    </recommendedName>
</protein>
<dbReference type="EMBL" id="AYYD01000015">
    <property type="protein sequence ID" value="ETK12047.1"/>
    <property type="molecule type" value="Genomic_DNA"/>
</dbReference>
<gene>
    <name evidence="3" type="ORF">T231_00075</name>
</gene>
<dbReference type="AlphaFoldDB" id="W2D069"/>
<dbReference type="Gene3D" id="3.40.33.10">
    <property type="entry name" value="CAP"/>
    <property type="match status" value="1"/>
</dbReference>
<proteinExistence type="predicted"/>
<reference evidence="3 4" key="1">
    <citation type="submission" date="2013-11" db="EMBL/GenBank/DDBJ databases">
        <title>Single cell genomics of uncultured Tannerella BU063 (oral taxon 286).</title>
        <authorList>
            <person name="Beall C.J."/>
            <person name="Campbell A.G."/>
            <person name="Griffen A.L."/>
            <person name="Podar M."/>
            <person name="Leys E.J."/>
        </authorList>
    </citation>
    <scope>NUCLEOTIDE SEQUENCE [LARGE SCALE GENOMIC DNA]</scope>
    <source>
        <strain evidence="3">Cell 6/7/9</strain>
    </source>
</reference>
<evidence type="ECO:0000259" key="2">
    <source>
        <dbReference type="Pfam" id="PF00188"/>
    </source>
</evidence>
<dbReference type="InterPro" id="IPR014044">
    <property type="entry name" value="CAP_dom"/>
</dbReference>
<organism evidence="3 4">
    <name type="scientific">Tannerella sp. oral taxon BU063 isolate Cell 6/7/9</name>
    <dbReference type="NCBI Taxonomy" id="1411021"/>
    <lineage>
        <taxon>Bacteria</taxon>
        <taxon>Pseudomonadati</taxon>
        <taxon>Bacteroidota</taxon>
        <taxon>Bacteroidia</taxon>
        <taxon>Bacteroidales</taxon>
        <taxon>Tannerellaceae</taxon>
        <taxon>Tannerella</taxon>
    </lineage>
</organism>
<dbReference type="Pfam" id="PF00188">
    <property type="entry name" value="CAP"/>
    <property type="match status" value="1"/>
</dbReference>
<keyword evidence="4" id="KW-1185">Reference proteome</keyword>